<feature type="signal peptide" evidence="7">
    <location>
        <begin position="1"/>
        <end position="17"/>
    </location>
</feature>
<comment type="cofactor">
    <cofactor evidence="1">
        <name>a divalent metal cation</name>
        <dbReference type="ChEBI" id="CHEBI:60240"/>
    </cofactor>
</comment>
<dbReference type="CDD" id="cd08041">
    <property type="entry name" value="OBF_kDNA_ligase_like"/>
    <property type="match status" value="1"/>
</dbReference>
<keyword evidence="4" id="KW-0227">DNA damage</keyword>
<evidence type="ECO:0000313" key="10">
    <source>
        <dbReference type="EMBL" id="GLS89845.1"/>
    </source>
</evidence>
<dbReference type="Gene3D" id="3.30.470.30">
    <property type="entry name" value="DNA ligase/mRNA capping enzyme"/>
    <property type="match status" value="1"/>
</dbReference>
<dbReference type="NCBIfam" id="NF006592">
    <property type="entry name" value="PRK09125.1"/>
    <property type="match status" value="1"/>
</dbReference>
<dbReference type="SUPFAM" id="SSF56091">
    <property type="entry name" value="DNA ligase/mRNA capping enzyme, catalytic domain"/>
    <property type="match status" value="1"/>
</dbReference>
<keyword evidence="5" id="KW-0234">DNA repair</keyword>
<evidence type="ECO:0000313" key="11">
    <source>
        <dbReference type="Proteomes" id="UP001157353"/>
    </source>
</evidence>
<dbReference type="GO" id="GO:0016874">
    <property type="term" value="F:ligase activity"/>
    <property type="evidence" value="ECO:0007669"/>
    <property type="project" value="UniProtKB-KW"/>
</dbReference>
<reference evidence="11" key="1">
    <citation type="journal article" date="2019" name="Int. J. Syst. Evol. Microbiol.">
        <title>The Global Catalogue of Microorganisms (GCM) 10K type strain sequencing project: providing services to taxonomists for standard genome sequencing and annotation.</title>
        <authorList>
            <consortium name="The Broad Institute Genomics Platform"/>
            <consortium name="The Broad Institute Genome Sequencing Center for Infectious Disease"/>
            <person name="Wu L."/>
            <person name="Ma J."/>
        </authorList>
    </citation>
    <scope>NUCLEOTIDE SEQUENCE [LARGE SCALE GENOMIC DNA]</scope>
    <source>
        <strain evidence="11">NBRC 103166</strain>
    </source>
</reference>
<proteinExistence type="predicted"/>
<dbReference type="InterPro" id="IPR012310">
    <property type="entry name" value="DNA_ligase_ATP-dep_cent"/>
</dbReference>
<evidence type="ECO:0000259" key="9">
    <source>
        <dbReference type="Pfam" id="PF14743"/>
    </source>
</evidence>
<dbReference type="SUPFAM" id="SSF50249">
    <property type="entry name" value="Nucleic acid-binding proteins"/>
    <property type="match status" value="1"/>
</dbReference>
<feature type="domain" description="DNA ligase OB-like" evidence="9">
    <location>
        <begin position="207"/>
        <end position="271"/>
    </location>
</feature>
<comment type="caution">
    <text evidence="10">The sequence shown here is derived from an EMBL/GenBank/DDBJ whole genome shotgun (WGS) entry which is preliminary data.</text>
</comment>
<evidence type="ECO:0000259" key="8">
    <source>
        <dbReference type="Pfam" id="PF01068"/>
    </source>
</evidence>
<keyword evidence="7" id="KW-0732">Signal</keyword>
<keyword evidence="11" id="KW-1185">Reference proteome</keyword>
<dbReference type="Gene3D" id="3.30.1490.70">
    <property type="match status" value="1"/>
</dbReference>
<dbReference type="InterPro" id="IPR050326">
    <property type="entry name" value="NAD_dep_DNA_ligaseB"/>
</dbReference>
<feature type="domain" description="ATP-dependent DNA ligase family profile" evidence="8">
    <location>
        <begin position="77"/>
        <end position="192"/>
    </location>
</feature>
<protein>
    <submittedName>
        <fullName evidence="10">ATP-dependent DNA ligase</fullName>
    </submittedName>
</protein>
<dbReference type="PANTHER" id="PTHR47810:SF1">
    <property type="entry name" value="DNA LIGASE B"/>
    <property type="match status" value="1"/>
</dbReference>
<accession>A0ABQ6DXN2</accession>
<keyword evidence="3" id="KW-0235">DNA replication</keyword>
<evidence type="ECO:0000256" key="5">
    <source>
        <dbReference type="ARBA" id="ARBA00023204"/>
    </source>
</evidence>
<dbReference type="CDD" id="cd07896">
    <property type="entry name" value="Adenylation_kDNA_ligase_like"/>
    <property type="match status" value="1"/>
</dbReference>
<evidence type="ECO:0000256" key="4">
    <source>
        <dbReference type="ARBA" id="ARBA00022763"/>
    </source>
</evidence>
<sequence>MPFLLLFILFIAPLAHSTPPPIQLASKFHDDINIEHYWVSEKLDGVRGYWDGKQLISKQGNPFAAPPWFTKDFPEQPLDGELWISRSAFEEVSGITRTQQGGSNAWKKVSFMIFDLPSSTEKFTQRVIKMQKLVADTPSPYLKMIPQQKIATHQALQKKLDEVIAGGGEGLMLHHINAYYQVKRSLDLMKLKRYDDAEAVVLEHLAGKGKHYGRMGALVVKTTEGIVFKIGTGFSNAERENPPNIGDTITYQYIGKTKNGVPRFASYLRIRYKLE</sequence>
<evidence type="ECO:0000256" key="2">
    <source>
        <dbReference type="ARBA" id="ARBA00022598"/>
    </source>
</evidence>
<dbReference type="InterPro" id="IPR012340">
    <property type="entry name" value="NA-bd_OB-fold"/>
</dbReference>
<organism evidence="10 11">
    <name type="scientific">Psychromonas marina</name>
    <dbReference type="NCBI Taxonomy" id="88364"/>
    <lineage>
        <taxon>Bacteria</taxon>
        <taxon>Pseudomonadati</taxon>
        <taxon>Pseudomonadota</taxon>
        <taxon>Gammaproteobacteria</taxon>
        <taxon>Alteromonadales</taxon>
        <taxon>Psychromonadaceae</taxon>
        <taxon>Psychromonas</taxon>
    </lineage>
</organism>
<evidence type="ECO:0000256" key="1">
    <source>
        <dbReference type="ARBA" id="ARBA00001968"/>
    </source>
</evidence>
<dbReference type="PANTHER" id="PTHR47810">
    <property type="entry name" value="DNA LIGASE"/>
    <property type="match status" value="1"/>
</dbReference>
<dbReference type="RefSeq" id="WP_284202971.1">
    <property type="nucleotide sequence ID" value="NZ_BSPQ01000002.1"/>
</dbReference>
<dbReference type="InterPro" id="IPR029319">
    <property type="entry name" value="DNA_ligase_OB"/>
</dbReference>
<dbReference type="Pfam" id="PF14743">
    <property type="entry name" value="DNA_ligase_OB_2"/>
    <property type="match status" value="1"/>
</dbReference>
<dbReference type="EMBL" id="BSPQ01000002">
    <property type="protein sequence ID" value="GLS89845.1"/>
    <property type="molecule type" value="Genomic_DNA"/>
</dbReference>
<evidence type="ECO:0000256" key="3">
    <source>
        <dbReference type="ARBA" id="ARBA00022705"/>
    </source>
</evidence>
<evidence type="ECO:0000256" key="7">
    <source>
        <dbReference type="SAM" id="SignalP"/>
    </source>
</evidence>
<dbReference type="Pfam" id="PF01068">
    <property type="entry name" value="DNA_ligase_A_M"/>
    <property type="match status" value="1"/>
</dbReference>
<dbReference type="Proteomes" id="UP001157353">
    <property type="component" value="Unassembled WGS sequence"/>
</dbReference>
<comment type="catalytic activity">
    <reaction evidence="6">
        <text>ATP + (deoxyribonucleotide)n-3'-hydroxyl + 5'-phospho-(deoxyribonucleotide)m = (deoxyribonucleotide)n+m + AMP + diphosphate.</text>
        <dbReference type="EC" id="6.5.1.1"/>
    </reaction>
</comment>
<dbReference type="Gene3D" id="2.40.50.140">
    <property type="entry name" value="Nucleic acid-binding proteins"/>
    <property type="match status" value="1"/>
</dbReference>
<gene>
    <name evidence="10" type="ORF">GCM10007916_09120</name>
</gene>
<feature type="chain" id="PRO_5045082590" evidence="7">
    <location>
        <begin position="18"/>
        <end position="275"/>
    </location>
</feature>
<name>A0ABQ6DXN2_9GAMM</name>
<keyword evidence="2 10" id="KW-0436">Ligase</keyword>
<evidence type="ECO:0000256" key="6">
    <source>
        <dbReference type="ARBA" id="ARBA00034003"/>
    </source>
</evidence>